<evidence type="ECO:0000256" key="1">
    <source>
        <dbReference type="ARBA" id="ARBA00004141"/>
    </source>
</evidence>
<sequence>MLRKVRMSGSMQLRSKGCGKVDRKLRFFIEKITKAGLSPSTWSLGSVDLDLNSLEAREFFTSTQSRAAAQLRELEGRHNGEGSIDSPLLLEQEMITESSNHVKLGYVGGLVPREKSMAFERILFRATRGNVFLKQSVVEQPVTDPVCGEKVRA</sequence>
<keyword evidence="7" id="KW-0472">Membrane</keyword>
<evidence type="ECO:0000256" key="5">
    <source>
        <dbReference type="ARBA" id="ARBA00022989"/>
    </source>
</evidence>
<evidence type="ECO:0000256" key="8">
    <source>
        <dbReference type="RuleBase" id="RU361189"/>
    </source>
</evidence>
<comment type="function">
    <text evidence="8">Essential component of the vacuolar proton pump (V-ATPase), a multimeric enzyme that catalyzes the translocation of protons across the membranes. Required for assembly and activity of the V-ATPase.</text>
</comment>
<dbReference type="GO" id="GO:0051117">
    <property type="term" value="F:ATPase binding"/>
    <property type="evidence" value="ECO:0007669"/>
    <property type="project" value="TreeGrafter"/>
</dbReference>
<dbReference type="GO" id="GO:0016471">
    <property type="term" value="C:vacuolar proton-transporting V-type ATPase complex"/>
    <property type="evidence" value="ECO:0007669"/>
    <property type="project" value="TreeGrafter"/>
</dbReference>
<protein>
    <recommendedName>
        <fullName evidence="8">V-type proton ATPase subunit a</fullName>
    </recommendedName>
</protein>
<organism evidence="9 10">
    <name type="scientific">Acer yangbiense</name>
    <dbReference type="NCBI Taxonomy" id="1000413"/>
    <lineage>
        <taxon>Eukaryota</taxon>
        <taxon>Viridiplantae</taxon>
        <taxon>Streptophyta</taxon>
        <taxon>Embryophyta</taxon>
        <taxon>Tracheophyta</taxon>
        <taxon>Spermatophyta</taxon>
        <taxon>Magnoliopsida</taxon>
        <taxon>eudicotyledons</taxon>
        <taxon>Gunneridae</taxon>
        <taxon>Pentapetalae</taxon>
        <taxon>rosids</taxon>
        <taxon>malvids</taxon>
        <taxon>Sapindales</taxon>
        <taxon>Sapindaceae</taxon>
        <taxon>Hippocastanoideae</taxon>
        <taxon>Acereae</taxon>
        <taxon>Acer</taxon>
    </lineage>
</organism>
<dbReference type="AlphaFoldDB" id="A0A5C7GUL5"/>
<dbReference type="EMBL" id="VAHF01000013">
    <property type="protein sequence ID" value="TXG48179.1"/>
    <property type="molecule type" value="Genomic_DNA"/>
</dbReference>
<reference evidence="10" key="1">
    <citation type="journal article" date="2019" name="Gigascience">
        <title>De novo genome assembly of the endangered Acer yangbiense, a plant species with extremely small populations endemic to Yunnan Province, China.</title>
        <authorList>
            <person name="Yang J."/>
            <person name="Wariss H.M."/>
            <person name="Tao L."/>
            <person name="Zhang R."/>
            <person name="Yun Q."/>
            <person name="Hollingsworth P."/>
            <person name="Dao Z."/>
            <person name="Luo G."/>
            <person name="Guo H."/>
            <person name="Ma Y."/>
            <person name="Sun W."/>
        </authorList>
    </citation>
    <scope>NUCLEOTIDE SEQUENCE [LARGE SCALE GENOMIC DNA]</scope>
    <source>
        <strain evidence="10">cv. Malutang</strain>
    </source>
</reference>
<dbReference type="InterPro" id="IPR002490">
    <property type="entry name" value="V-ATPase_116kDa_su"/>
</dbReference>
<evidence type="ECO:0000256" key="6">
    <source>
        <dbReference type="ARBA" id="ARBA00023065"/>
    </source>
</evidence>
<keyword evidence="10" id="KW-1185">Reference proteome</keyword>
<dbReference type="OrthoDB" id="1692590at2759"/>
<dbReference type="Pfam" id="PF01496">
    <property type="entry name" value="V_ATPase_I"/>
    <property type="match status" value="1"/>
</dbReference>
<evidence type="ECO:0000256" key="4">
    <source>
        <dbReference type="ARBA" id="ARBA00022692"/>
    </source>
</evidence>
<dbReference type="GO" id="GO:0007035">
    <property type="term" value="P:vacuolar acidification"/>
    <property type="evidence" value="ECO:0007669"/>
    <property type="project" value="TreeGrafter"/>
</dbReference>
<evidence type="ECO:0000313" key="9">
    <source>
        <dbReference type="EMBL" id="TXG48179.1"/>
    </source>
</evidence>
<gene>
    <name evidence="9" type="ORF">EZV62_027473</name>
</gene>
<evidence type="ECO:0000256" key="7">
    <source>
        <dbReference type="ARBA" id="ARBA00023136"/>
    </source>
</evidence>
<comment type="similarity">
    <text evidence="2 8">Belongs to the V-ATPase 116 kDa subunit family.</text>
</comment>
<comment type="subcellular location">
    <subcellularLocation>
        <location evidence="1">Membrane</location>
        <topology evidence="1">Multi-pass membrane protein</topology>
    </subcellularLocation>
</comment>
<name>A0A5C7GUL5_9ROSI</name>
<comment type="caution">
    <text evidence="9">The sequence shown here is derived from an EMBL/GenBank/DDBJ whole genome shotgun (WGS) entry which is preliminary data.</text>
</comment>
<dbReference type="GO" id="GO:0033179">
    <property type="term" value="C:proton-transporting V-type ATPase, V0 domain"/>
    <property type="evidence" value="ECO:0007669"/>
    <property type="project" value="InterPro"/>
</dbReference>
<proteinExistence type="inferred from homology"/>
<keyword evidence="4" id="KW-0812">Transmembrane</keyword>
<dbReference type="PANTHER" id="PTHR11629:SF63">
    <property type="entry name" value="V-TYPE PROTON ATPASE SUBUNIT A"/>
    <property type="match status" value="1"/>
</dbReference>
<accession>A0A5C7GUL5</accession>
<keyword evidence="3 8" id="KW-0813">Transport</keyword>
<keyword evidence="6 8" id="KW-0406">Ion transport</keyword>
<dbReference type="Proteomes" id="UP000323000">
    <property type="component" value="Chromosome 13"/>
</dbReference>
<dbReference type="GO" id="GO:0046961">
    <property type="term" value="F:proton-transporting ATPase activity, rotational mechanism"/>
    <property type="evidence" value="ECO:0007669"/>
    <property type="project" value="InterPro"/>
</dbReference>
<keyword evidence="8" id="KW-0375">Hydrogen ion transport</keyword>
<keyword evidence="5" id="KW-1133">Transmembrane helix</keyword>
<evidence type="ECO:0000256" key="2">
    <source>
        <dbReference type="ARBA" id="ARBA00009904"/>
    </source>
</evidence>
<evidence type="ECO:0000256" key="3">
    <source>
        <dbReference type="ARBA" id="ARBA00022448"/>
    </source>
</evidence>
<dbReference type="PANTHER" id="PTHR11629">
    <property type="entry name" value="VACUOLAR PROTON ATPASES"/>
    <property type="match status" value="1"/>
</dbReference>
<evidence type="ECO:0000313" key="10">
    <source>
        <dbReference type="Proteomes" id="UP000323000"/>
    </source>
</evidence>